<dbReference type="STRING" id="56804.BAE46_06610"/>
<evidence type="ECO:0000313" key="2">
    <source>
        <dbReference type="EMBL" id="GAB55989.1"/>
    </source>
</evidence>
<organism evidence="2 3">
    <name type="scientific">Glaciecola punicea ACAM 611</name>
    <dbReference type="NCBI Taxonomy" id="1121923"/>
    <lineage>
        <taxon>Bacteria</taxon>
        <taxon>Pseudomonadati</taxon>
        <taxon>Pseudomonadota</taxon>
        <taxon>Gammaproteobacteria</taxon>
        <taxon>Alteromonadales</taxon>
        <taxon>Alteromonadaceae</taxon>
        <taxon>Glaciecola</taxon>
    </lineage>
</organism>
<dbReference type="GO" id="GO:0008889">
    <property type="term" value="F:glycerophosphodiester phosphodiesterase activity"/>
    <property type="evidence" value="ECO:0007669"/>
    <property type="project" value="UniProtKB-EC"/>
</dbReference>
<protein>
    <submittedName>
        <fullName evidence="2">Glycerophosphoryl diester phosphodiesterase</fullName>
        <ecNumber evidence="2">3.1.4.46</ecNumber>
    </submittedName>
</protein>
<dbReference type="PROSITE" id="PS51704">
    <property type="entry name" value="GP_PDE"/>
    <property type="match status" value="1"/>
</dbReference>
<dbReference type="InterPro" id="IPR017946">
    <property type="entry name" value="PLC-like_Pdiesterase_TIM-brl"/>
</dbReference>
<dbReference type="Pfam" id="PF03009">
    <property type="entry name" value="GDPD"/>
    <property type="match status" value="1"/>
</dbReference>
<reference evidence="2 3" key="2">
    <citation type="journal article" date="2017" name="Antonie Van Leeuwenhoek">
        <title>Rhizobium rhizosphaerae sp. nov., a novel species isolated from rice rhizosphere.</title>
        <authorList>
            <person name="Zhao J.J."/>
            <person name="Zhang J."/>
            <person name="Zhang R.J."/>
            <person name="Zhang C.W."/>
            <person name="Yin H.Q."/>
            <person name="Zhang X.X."/>
        </authorList>
    </citation>
    <scope>NUCLEOTIDE SEQUENCE [LARGE SCALE GENOMIC DNA]</scope>
    <source>
        <strain evidence="2 3">ACAM 611</strain>
    </source>
</reference>
<dbReference type="EMBL" id="BAET01000019">
    <property type="protein sequence ID" value="GAB55989.1"/>
    <property type="molecule type" value="Genomic_DNA"/>
</dbReference>
<dbReference type="GO" id="GO:0006629">
    <property type="term" value="P:lipid metabolic process"/>
    <property type="evidence" value="ECO:0007669"/>
    <property type="project" value="InterPro"/>
</dbReference>
<reference evidence="2 3" key="1">
    <citation type="journal article" date="2012" name="J. Bacteriol.">
        <title>Genome sequence of proteorhodopsin-containing sea ice bacterium Glaciecola punicea ACAM 611T.</title>
        <authorList>
            <person name="Qin Q.-L."/>
            <person name="Xie B.-B."/>
            <person name="Shu Y.-L."/>
            <person name="Rong J.-C."/>
            <person name="Zhao D.-L."/>
            <person name="Zhang X.-Y."/>
            <person name="Chen X.-L."/>
            <person name="Zhou B.-C."/>
            <person name="Zhanga Y.-Z."/>
        </authorList>
    </citation>
    <scope>NUCLEOTIDE SEQUENCE [LARGE SCALE GENOMIC DNA]</scope>
    <source>
        <strain evidence="2 3">ACAM 611</strain>
    </source>
</reference>
<dbReference type="PANTHER" id="PTHR46211">
    <property type="entry name" value="GLYCEROPHOSPHORYL DIESTER PHOSPHODIESTERASE"/>
    <property type="match status" value="1"/>
</dbReference>
<evidence type="ECO:0000313" key="3">
    <source>
        <dbReference type="Proteomes" id="UP000053586"/>
    </source>
</evidence>
<keyword evidence="3" id="KW-1185">Reference proteome</keyword>
<evidence type="ECO:0000259" key="1">
    <source>
        <dbReference type="PROSITE" id="PS51704"/>
    </source>
</evidence>
<accession>H5TCG2</accession>
<proteinExistence type="predicted"/>
<dbReference type="Proteomes" id="UP000053586">
    <property type="component" value="Unassembled WGS sequence"/>
</dbReference>
<dbReference type="Gene3D" id="3.20.20.190">
    <property type="entry name" value="Phosphatidylinositol (PI) phosphodiesterase"/>
    <property type="match status" value="1"/>
</dbReference>
<comment type="caution">
    <text evidence="2">The sequence shown here is derived from an EMBL/GenBank/DDBJ whole genome shotgun (WGS) entry which is preliminary data.</text>
</comment>
<dbReference type="EC" id="3.1.4.46" evidence="2"/>
<feature type="domain" description="GP-PDE" evidence="1">
    <location>
        <begin position="1"/>
        <end position="231"/>
    </location>
</feature>
<sequence length="231" mass="26176">MDIIAHRGISAHYHENTMLAFEKALEIEVYGIEVDLHQIEDQFVIFHDFQLDRLAQTPADIADLSLRDISQIRLENKHKIPILTELFELVKGTCMLNLELKHICNPNILLKQIAHYVTQYEGDVVLSSFNHPLLAQLQALIKGTELKQYIKFGALIGHLPATMAQYAVDMQVDIAAIDANLINLEFVEHAHLHNIKVWSYTVNVETAFIKLKEMGVDAVFSNDPALLTKLA</sequence>
<keyword evidence="2" id="KW-0378">Hydrolase</keyword>
<dbReference type="RefSeq" id="WP_006005646.1">
    <property type="nucleotide sequence ID" value="NZ_BAET01000019.1"/>
</dbReference>
<name>H5TCG2_9ALTE</name>
<dbReference type="AlphaFoldDB" id="H5TCG2"/>
<dbReference type="SUPFAM" id="SSF51695">
    <property type="entry name" value="PLC-like phosphodiesterases"/>
    <property type="match status" value="1"/>
</dbReference>
<dbReference type="PANTHER" id="PTHR46211:SF14">
    <property type="entry name" value="GLYCEROPHOSPHODIESTER PHOSPHODIESTERASE"/>
    <property type="match status" value="1"/>
</dbReference>
<dbReference type="InterPro" id="IPR030395">
    <property type="entry name" value="GP_PDE_dom"/>
</dbReference>
<dbReference type="OrthoDB" id="9795622at2"/>
<dbReference type="eggNOG" id="COG0584">
    <property type="taxonomic scope" value="Bacteria"/>
</dbReference>
<gene>
    <name evidence="2" type="primary">glpQ</name>
    <name evidence="2" type="ORF">GPUN_1873</name>
</gene>
<dbReference type="CDD" id="cd08556">
    <property type="entry name" value="GDPD"/>
    <property type="match status" value="1"/>
</dbReference>